<keyword evidence="1 5" id="KW-0673">Quorum sensing</keyword>
<dbReference type="InterPro" id="IPR016181">
    <property type="entry name" value="Acyl_CoA_acyltransferase"/>
</dbReference>
<dbReference type="PANTHER" id="PTHR39322:SF1">
    <property type="entry name" value="ISOVALERYL-HOMOSERINE LACTONE SYNTHASE"/>
    <property type="match status" value="1"/>
</dbReference>
<evidence type="ECO:0000313" key="8">
    <source>
        <dbReference type="Proteomes" id="UP000199118"/>
    </source>
</evidence>
<dbReference type="InterPro" id="IPR001690">
    <property type="entry name" value="Autoind_synthase"/>
</dbReference>
<evidence type="ECO:0000313" key="7">
    <source>
        <dbReference type="EMBL" id="SDX09511.1"/>
    </source>
</evidence>
<dbReference type="EC" id="2.3.1.184" evidence="6"/>
<dbReference type="SUPFAM" id="SSF55729">
    <property type="entry name" value="Acyl-CoA N-acyltransferases (Nat)"/>
    <property type="match status" value="1"/>
</dbReference>
<dbReference type="GO" id="GO:0007165">
    <property type="term" value="P:signal transduction"/>
    <property type="evidence" value="ECO:0007669"/>
    <property type="project" value="TreeGrafter"/>
</dbReference>
<evidence type="ECO:0000256" key="3">
    <source>
        <dbReference type="ARBA" id="ARBA00022691"/>
    </source>
</evidence>
<dbReference type="EMBL" id="FNMZ01000003">
    <property type="protein sequence ID" value="SDX09511.1"/>
    <property type="molecule type" value="Genomic_DNA"/>
</dbReference>
<evidence type="ECO:0000256" key="4">
    <source>
        <dbReference type="ARBA" id="ARBA00022929"/>
    </source>
</evidence>
<name>A0A1H2YWQ6_9RHOB</name>
<dbReference type="PANTHER" id="PTHR39322">
    <property type="entry name" value="ACYL-HOMOSERINE-LACTONE SYNTHASE"/>
    <property type="match status" value="1"/>
</dbReference>
<dbReference type="Pfam" id="PF00765">
    <property type="entry name" value="Autoind_synth"/>
    <property type="match status" value="1"/>
</dbReference>
<dbReference type="STRING" id="356660.SAMN05444336_103285"/>
<reference evidence="7 8" key="1">
    <citation type="submission" date="2016-10" db="EMBL/GenBank/DDBJ databases">
        <authorList>
            <person name="de Groot N.N."/>
        </authorList>
    </citation>
    <scope>NUCLEOTIDE SEQUENCE [LARGE SCALE GENOMIC DNA]</scope>
    <source>
        <strain evidence="7 8">DSM 17890</strain>
    </source>
</reference>
<keyword evidence="2 6" id="KW-0808">Transferase</keyword>
<evidence type="ECO:0000256" key="6">
    <source>
        <dbReference type="RuleBase" id="RU361135"/>
    </source>
</evidence>
<dbReference type="Proteomes" id="UP000199118">
    <property type="component" value="Unassembled WGS sequence"/>
</dbReference>
<dbReference type="GO" id="GO:0061579">
    <property type="term" value="F:N-acyl homoserine lactone synthase activity"/>
    <property type="evidence" value="ECO:0007669"/>
    <property type="project" value="UniProtKB-UniRule"/>
</dbReference>
<comment type="catalytic activity">
    <reaction evidence="6">
        <text>a fatty acyl-[ACP] + S-adenosyl-L-methionine = an N-acyl-L-homoserine lactone + S-methyl-5'-thioadenosine + holo-[ACP] + H(+)</text>
        <dbReference type="Rhea" id="RHEA:10096"/>
        <dbReference type="Rhea" id="RHEA-COMP:9685"/>
        <dbReference type="Rhea" id="RHEA-COMP:14125"/>
        <dbReference type="ChEBI" id="CHEBI:15378"/>
        <dbReference type="ChEBI" id="CHEBI:17509"/>
        <dbReference type="ChEBI" id="CHEBI:55474"/>
        <dbReference type="ChEBI" id="CHEBI:59789"/>
        <dbReference type="ChEBI" id="CHEBI:64479"/>
        <dbReference type="ChEBI" id="CHEBI:138651"/>
        <dbReference type="EC" id="2.3.1.184"/>
    </reaction>
</comment>
<dbReference type="PRINTS" id="PR01549">
    <property type="entry name" value="AUTOINDCRSYN"/>
</dbReference>
<keyword evidence="8" id="KW-1185">Reference proteome</keyword>
<sequence length="209" mass="23625">MIRYVYAHELHKYPSLVDGMFKDRTAQFRDRMKWDVSVDENGWERDQYDTLAPLYIIYENADGTHGGSGRLMPTTGRTMIGEHFSHLTDGVVIQSPTIWEITRLCIAPTATSRREAMKITSSLLLAGIDAGLRFGLEFYVGVFDAPMLRVYKGLDFTPDVMGRSGEDRRAICAGLWPCTEEVRENMARKVEEHQDIAEAAARLEFVVGA</sequence>
<keyword evidence="3 6" id="KW-0949">S-adenosyl-L-methionine</keyword>
<evidence type="ECO:0000256" key="5">
    <source>
        <dbReference type="PROSITE-ProRule" id="PRU00533"/>
    </source>
</evidence>
<proteinExistence type="inferred from homology"/>
<gene>
    <name evidence="7" type="ORF">SAMN05444336_103285</name>
</gene>
<dbReference type="AlphaFoldDB" id="A0A1H2YWQ6"/>
<keyword evidence="4 5" id="KW-0071">Autoinducer synthesis</keyword>
<dbReference type="Gene3D" id="3.40.630.30">
    <property type="match status" value="1"/>
</dbReference>
<dbReference type="OrthoDB" id="6169313at2"/>
<dbReference type="RefSeq" id="WP_092681597.1">
    <property type="nucleotide sequence ID" value="NZ_FNMZ01000003.1"/>
</dbReference>
<protein>
    <recommendedName>
        <fullName evidence="6">Acyl-homoserine-lactone synthase</fullName>
        <ecNumber evidence="6">2.3.1.184</ecNumber>
    </recommendedName>
    <alternativeName>
        <fullName evidence="6">Autoinducer synthesis protein</fullName>
    </alternativeName>
</protein>
<comment type="similarity">
    <text evidence="5 6">Belongs to the autoinducer synthase family.</text>
</comment>
<dbReference type="PROSITE" id="PS51187">
    <property type="entry name" value="AUTOINDUCER_SYNTH_2"/>
    <property type="match status" value="1"/>
</dbReference>
<accession>A0A1H2YWQ6</accession>
<organism evidence="7 8">
    <name type="scientific">Albimonas donghaensis</name>
    <dbReference type="NCBI Taxonomy" id="356660"/>
    <lineage>
        <taxon>Bacteria</taxon>
        <taxon>Pseudomonadati</taxon>
        <taxon>Pseudomonadota</taxon>
        <taxon>Alphaproteobacteria</taxon>
        <taxon>Rhodobacterales</taxon>
        <taxon>Paracoccaceae</taxon>
        <taxon>Albimonas</taxon>
    </lineage>
</organism>
<dbReference type="GO" id="GO:0009372">
    <property type="term" value="P:quorum sensing"/>
    <property type="evidence" value="ECO:0007669"/>
    <property type="project" value="UniProtKB-UniRule"/>
</dbReference>
<evidence type="ECO:0000256" key="2">
    <source>
        <dbReference type="ARBA" id="ARBA00022679"/>
    </source>
</evidence>
<evidence type="ECO:0000256" key="1">
    <source>
        <dbReference type="ARBA" id="ARBA00022654"/>
    </source>
</evidence>